<dbReference type="Proteomes" id="UP001163321">
    <property type="component" value="Chromosome 12"/>
</dbReference>
<accession>A0ACC0WKL9</accession>
<reference evidence="1 2" key="1">
    <citation type="journal article" date="2022" name="bioRxiv">
        <title>The genome of the oomycete Peronosclerospora sorghi, a cosmopolitan pathogen of maize and sorghum, is inflated with dispersed pseudogenes.</title>
        <authorList>
            <person name="Fletcher K."/>
            <person name="Martin F."/>
            <person name="Isakeit T."/>
            <person name="Cavanaugh K."/>
            <person name="Magill C."/>
            <person name="Michelmore R."/>
        </authorList>
    </citation>
    <scope>NUCLEOTIDE SEQUENCE [LARGE SCALE GENOMIC DNA]</scope>
    <source>
        <strain evidence="1">P6</strain>
    </source>
</reference>
<protein>
    <submittedName>
        <fullName evidence="1">Uncharacterized protein</fullName>
    </submittedName>
</protein>
<sequence>MLTFLDVKPSGTYQHVNFSLQPASFVVPSESIRGNVSRISVFAHGQLFSIHIKEVDVHRSITHQAMEINQHRLPHDLRFANDYKLNTRSNFLQFYVSNAITIGLV</sequence>
<proteinExistence type="predicted"/>
<comment type="caution">
    <text evidence="1">The sequence shown here is derived from an EMBL/GenBank/DDBJ whole genome shotgun (WGS) entry which is preliminary data.</text>
</comment>
<dbReference type="EMBL" id="CM047591">
    <property type="protein sequence ID" value="KAI9918571.1"/>
    <property type="molecule type" value="Genomic_DNA"/>
</dbReference>
<name>A0ACC0WKL9_9STRA</name>
<evidence type="ECO:0000313" key="1">
    <source>
        <dbReference type="EMBL" id="KAI9918571.1"/>
    </source>
</evidence>
<gene>
    <name evidence="1" type="ORF">PsorP6_012232</name>
</gene>
<evidence type="ECO:0000313" key="2">
    <source>
        <dbReference type="Proteomes" id="UP001163321"/>
    </source>
</evidence>
<organism evidence="1 2">
    <name type="scientific">Peronosclerospora sorghi</name>
    <dbReference type="NCBI Taxonomy" id="230839"/>
    <lineage>
        <taxon>Eukaryota</taxon>
        <taxon>Sar</taxon>
        <taxon>Stramenopiles</taxon>
        <taxon>Oomycota</taxon>
        <taxon>Peronosporomycetes</taxon>
        <taxon>Peronosporales</taxon>
        <taxon>Peronosporaceae</taxon>
        <taxon>Peronosclerospora</taxon>
    </lineage>
</organism>
<keyword evidence="2" id="KW-1185">Reference proteome</keyword>